<dbReference type="Pfam" id="PF01403">
    <property type="entry name" value="Sema"/>
    <property type="match status" value="1"/>
</dbReference>
<dbReference type="Proteomes" id="UP000472265">
    <property type="component" value="Chromosome 11"/>
</dbReference>
<reference evidence="8" key="2">
    <citation type="submission" date="2025-08" db="UniProtKB">
        <authorList>
            <consortium name="Ensembl"/>
        </authorList>
    </citation>
    <scope>IDENTIFICATION</scope>
</reference>
<dbReference type="Gene3D" id="2.130.10.10">
    <property type="entry name" value="YVTN repeat-like/Quinoprotein amine dehydrogenase"/>
    <property type="match status" value="1"/>
</dbReference>
<dbReference type="GeneTree" id="ENSGT00940000159170"/>
<evidence type="ECO:0000256" key="6">
    <source>
        <dbReference type="SAM" id="MobiDB-lite"/>
    </source>
</evidence>
<proteinExistence type="predicted"/>
<evidence type="ECO:0000313" key="9">
    <source>
        <dbReference type="Proteomes" id="UP000472265"/>
    </source>
</evidence>
<evidence type="ECO:0000259" key="7">
    <source>
        <dbReference type="PROSITE" id="PS51004"/>
    </source>
</evidence>
<dbReference type="SUPFAM" id="SSF101912">
    <property type="entry name" value="Sema domain"/>
    <property type="match status" value="1"/>
</dbReference>
<dbReference type="PANTHER" id="PTHR11036">
    <property type="entry name" value="SEMAPHORIN"/>
    <property type="match status" value="1"/>
</dbReference>
<organism evidence="8 9">
    <name type="scientific">Sparus aurata</name>
    <name type="common">Gilthead sea bream</name>
    <dbReference type="NCBI Taxonomy" id="8175"/>
    <lineage>
        <taxon>Eukaryota</taxon>
        <taxon>Metazoa</taxon>
        <taxon>Chordata</taxon>
        <taxon>Craniata</taxon>
        <taxon>Vertebrata</taxon>
        <taxon>Euteleostomi</taxon>
        <taxon>Actinopterygii</taxon>
        <taxon>Neopterygii</taxon>
        <taxon>Teleostei</taxon>
        <taxon>Neoteleostei</taxon>
        <taxon>Acanthomorphata</taxon>
        <taxon>Eupercaria</taxon>
        <taxon>Spariformes</taxon>
        <taxon>Sparidae</taxon>
        <taxon>Sparus</taxon>
    </lineage>
</organism>
<evidence type="ECO:0000313" key="8">
    <source>
        <dbReference type="Ensembl" id="ENSSAUP00010050268.1"/>
    </source>
</evidence>
<dbReference type="InterPro" id="IPR015943">
    <property type="entry name" value="WD40/YVTN_repeat-like_dom_sf"/>
</dbReference>
<dbReference type="SMART" id="SM00630">
    <property type="entry name" value="Sema"/>
    <property type="match status" value="1"/>
</dbReference>
<protein>
    <submittedName>
        <fullName evidence="8">Semaphorin 6B</fullName>
    </submittedName>
</protein>
<dbReference type="GO" id="GO:0007411">
    <property type="term" value="P:axon guidance"/>
    <property type="evidence" value="ECO:0007669"/>
    <property type="project" value="TreeGrafter"/>
</dbReference>
<accession>A0A671XGI0</accession>
<dbReference type="GO" id="GO:0005886">
    <property type="term" value="C:plasma membrane"/>
    <property type="evidence" value="ECO:0007669"/>
    <property type="project" value="TreeGrafter"/>
</dbReference>
<keyword evidence="4" id="KW-0325">Glycoprotein</keyword>
<dbReference type="GO" id="GO:0030335">
    <property type="term" value="P:positive regulation of cell migration"/>
    <property type="evidence" value="ECO:0007669"/>
    <property type="project" value="TreeGrafter"/>
</dbReference>
<feature type="compositionally biased region" description="Polar residues" evidence="6">
    <location>
        <begin position="535"/>
        <end position="545"/>
    </location>
</feature>
<dbReference type="AlphaFoldDB" id="A0A671XGI0"/>
<dbReference type="InterPro" id="IPR036352">
    <property type="entry name" value="Semap_dom_sf"/>
</dbReference>
<dbReference type="GO" id="GO:0001755">
    <property type="term" value="P:neural crest cell migration"/>
    <property type="evidence" value="ECO:0007669"/>
    <property type="project" value="TreeGrafter"/>
</dbReference>
<dbReference type="GO" id="GO:0030215">
    <property type="term" value="F:semaphorin receptor binding"/>
    <property type="evidence" value="ECO:0007669"/>
    <property type="project" value="InterPro"/>
</dbReference>
<dbReference type="PANTHER" id="PTHR11036:SF10">
    <property type="entry name" value="SEMAPHORIN-6B"/>
    <property type="match status" value="1"/>
</dbReference>
<comment type="caution">
    <text evidence="5">Lacks conserved residue(s) required for the propagation of feature annotation.</text>
</comment>
<dbReference type="GO" id="GO:0045499">
    <property type="term" value="F:chemorepellent activity"/>
    <property type="evidence" value="ECO:0007669"/>
    <property type="project" value="TreeGrafter"/>
</dbReference>
<dbReference type="InterPro" id="IPR001627">
    <property type="entry name" value="Semap_dom"/>
</dbReference>
<evidence type="ECO:0000256" key="2">
    <source>
        <dbReference type="ARBA" id="ARBA00023136"/>
    </source>
</evidence>
<dbReference type="SUPFAM" id="SSF103575">
    <property type="entry name" value="Plexin repeat"/>
    <property type="match status" value="1"/>
</dbReference>
<keyword evidence="3" id="KW-1015">Disulfide bond</keyword>
<keyword evidence="2" id="KW-0472">Membrane</keyword>
<dbReference type="InterPro" id="IPR002165">
    <property type="entry name" value="Plexin_repeat"/>
</dbReference>
<feature type="domain" description="Sema" evidence="7">
    <location>
        <begin position="1"/>
        <end position="409"/>
    </location>
</feature>
<evidence type="ECO:0000256" key="1">
    <source>
        <dbReference type="ARBA" id="ARBA00004370"/>
    </source>
</evidence>
<reference evidence="8" key="1">
    <citation type="submission" date="2021-04" db="EMBL/GenBank/DDBJ databases">
        <authorList>
            <consortium name="Wellcome Sanger Institute Data Sharing"/>
        </authorList>
    </citation>
    <scope>NUCLEOTIDE SEQUENCE [LARGE SCALE GENOMIC DNA]</scope>
</reference>
<reference evidence="8" key="3">
    <citation type="submission" date="2025-09" db="UniProtKB">
        <authorList>
            <consortium name="Ensembl"/>
        </authorList>
    </citation>
    <scope>IDENTIFICATION</scope>
</reference>
<dbReference type="FunFam" id="3.30.1680.10:FF:000009">
    <property type="entry name" value="Semaphorin 6B isoform 3 variant"/>
    <property type="match status" value="1"/>
</dbReference>
<dbReference type="Gene3D" id="3.30.1680.10">
    <property type="entry name" value="ligand-binding face of the semaphorins, domain 2"/>
    <property type="match status" value="1"/>
</dbReference>
<dbReference type="PROSITE" id="PS51004">
    <property type="entry name" value="SEMA"/>
    <property type="match status" value="1"/>
</dbReference>
<feature type="region of interest" description="Disordered" evidence="6">
    <location>
        <begin position="508"/>
        <end position="580"/>
    </location>
</feature>
<evidence type="ECO:0000256" key="3">
    <source>
        <dbReference type="ARBA" id="ARBA00023157"/>
    </source>
</evidence>
<keyword evidence="9" id="KW-1185">Reference proteome</keyword>
<comment type="subcellular location">
    <subcellularLocation>
        <location evidence="1">Membrane</location>
    </subcellularLocation>
</comment>
<name>A0A671XGI0_SPAAU</name>
<evidence type="ECO:0000256" key="4">
    <source>
        <dbReference type="ARBA" id="ARBA00023180"/>
    </source>
</evidence>
<evidence type="ECO:0000256" key="5">
    <source>
        <dbReference type="PROSITE-ProRule" id="PRU00352"/>
    </source>
</evidence>
<dbReference type="GO" id="GO:0071526">
    <property type="term" value="P:semaphorin-plexin signaling pathway"/>
    <property type="evidence" value="ECO:0007669"/>
    <property type="project" value="TreeGrafter"/>
</dbReference>
<dbReference type="Ensembl" id="ENSSAUT00010052875.1">
    <property type="protein sequence ID" value="ENSSAUP00010050268.1"/>
    <property type="gene ID" value="ENSSAUG00010020243.1"/>
</dbReference>
<dbReference type="InterPro" id="IPR027231">
    <property type="entry name" value="Semaphorin"/>
</dbReference>
<dbReference type="Pfam" id="PF01437">
    <property type="entry name" value="PSI"/>
    <property type="match status" value="1"/>
</dbReference>
<gene>
    <name evidence="8" type="primary">SEMA6B</name>
    <name evidence="8" type="synonym">sema6bb</name>
</gene>
<sequence length="702" mass="77936">TFITFRRRGNSGYDECRNFMKVLLSRQGGLFVCGTNAFNPLCANYTGDTLEMVGDTVSGMARCPYDPKHANVALFAEGNLFTATVTDFLAIDAVIYRSLGDHPALRTVKHDSKWFREPYFVSAVEWGPHIYFFFREIAMEFNYLEKVVVSRVARVCKRDLGGSQRVLEKQWTSFLKARLNCSVPGDSHFYFNLLHSTSPIIRMHGRDIVLGVFSTPANSIPGSAVCAFDMEQLAGVFDGRFKEQKSPESIWTPVPDEVIPKPRPGGCAVQGSKFNSSNAFPDEMLNFVKTHPLMDEAVPSLGQRPWIVRTMVRYQLNKIVVDTEAGPHRNRTVLFLGSSRGTILKFLIMPNQDNTVTNSNIFLEELEGFNPDKCAEDSPQARQLLSLTLDRASHTLLLAFPSCVVRVPVARCQLYSRCMKNCIASRDPYCGWTRGSTCSFLRPGTRLPFEQDVEQGNVAHLGDCDGKRSVCPDGLVSVNLLVVSAVSAFATGAILSGLTVCWIMSHRHRHSRGSGGNGARRKNDKEQSMLGQGRSGSVMSVTRTSGGERRRSQADNPFVTPNGWPKGEMDPGLLPTPEQTPLQQKRTMRLPDTDWDQSQTFLTAVGTPCLNNSVIYLSSNRPSGDSPDRRRVVSAPTPHMDYGEPRWSHEALNYNSNNGAPYQPQRQGLIRPDMHGPRGLGELADFSHLLGKNMGERTPSGQ</sequence>